<sequence>MDLRQAQSTKSLVDPASTRYRDHVSTDLRRAWAREGHYPGRDLYSLFRGHVQRAPQAPAVLDAEGSVSYAELDRAARRLAAGLAQLGIGPGDVVAVQLPNARLACVVDLAVAAVGAIVLPFPLGRGDRDAVSLLSRSEAVVVITVADHHGYPCAERIRKHAADLPMLRAVVVAGDGAAATPGCVPIEALFAAGAAEFAPREIDPDAPARILVTSGSEAEPKMVLYSHNALAGGRGAMMTSLHRGSTTTMRNFFLVPLASAFGSSGTPVTLATLGATLVLRPAFDAAATLRSIVETRPTHLLGVPTMMRMLLDCPQIRDTDLGSLQAVVLGGAALDLDTARRAEELLGCTVVSLYGSADGVSCNSGLGRYDGTVGRPDPAVADIRIVGPDGQELATGVTGEVVARGPMSPMSYVNSPELDTALRTPDGWTMTGDLGLIDDRGRLRLVGRRKDVVIRGGLNISPAEVESVLITHPAIRDVACVPVADPLYGERVCACVATSAELGLADVTAHLAAAGMEPRKFPEHLLLLAALPLSAAGKVDRQALRKQAANQGFGTTRSGTEDVTA</sequence>
<organism evidence="3 4">
    <name type="scientific">Nocardia bovistercoris</name>
    <dbReference type="NCBI Taxonomy" id="2785916"/>
    <lineage>
        <taxon>Bacteria</taxon>
        <taxon>Bacillati</taxon>
        <taxon>Actinomycetota</taxon>
        <taxon>Actinomycetes</taxon>
        <taxon>Mycobacteriales</taxon>
        <taxon>Nocardiaceae</taxon>
        <taxon>Nocardia</taxon>
    </lineage>
</organism>
<dbReference type="InterPro" id="IPR000873">
    <property type="entry name" value="AMP-dep_synth/lig_dom"/>
</dbReference>
<proteinExistence type="predicted"/>
<accession>A0A931IK96</accession>
<keyword evidence="3" id="KW-0436">Ligase</keyword>
<feature type="domain" description="AMP-dependent synthetase/ligase" evidence="1">
    <location>
        <begin position="48"/>
        <end position="408"/>
    </location>
</feature>
<dbReference type="PANTHER" id="PTHR43767:SF1">
    <property type="entry name" value="NONRIBOSOMAL PEPTIDE SYNTHASE PES1 (EUROFUNG)-RELATED"/>
    <property type="match status" value="1"/>
</dbReference>
<protein>
    <submittedName>
        <fullName evidence="3">Acyl--CoA ligase</fullName>
    </submittedName>
</protein>
<feature type="domain" description="AMP-binding enzyme C-terminal" evidence="2">
    <location>
        <begin position="464"/>
        <end position="538"/>
    </location>
</feature>
<evidence type="ECO:0000259" key="2">
    <source>
        <dbReference type="Pfam" id="PF13193"/>
    </source>
</evidence>
<dbReference type="InterPro" id="IPR025110">
    <property type="entry name" value="AMP-bd_C"/>
</dbReference>
<dbReference type="InterPro" id="IPR050237">
    <property type="entry name" value="ATP-dep_AMP-bd_enzyme"/>
</dbReference>
<keyword evidence="4" id="KW-1185">Reference proteome</keyword>
<dbReference type="GO" id="GO:0016878">
    <property type="term" value="F:acid-thiol ligase activity"/>
    <property type="evidence" value="ECO:0007669"/>
    <property type="project" value="UniProtKB-ARBA"/>
</dbReference>
<comment type="caution">
    <text evidence="3">The sequence shown here is derived from an EMBL/GenBank/DDBJ whole genome shotgun (WGS) entry which is preliminary data.</text>
</comment>
<gene>
    <name evidence="3" type="ORF">IT779_36625</name>
</gene>
<dbReference type="PANTHER" id="PTHR43767">
    <property type="entry name" value="LONG-CHAIN-FATTY-ACID--COA LIGASE"/>
    <property type="match status" value="1"/>
</dbReference>
<dbReference type="Pfam" id="PF13193">
    <property type="entry name" value="AMP-binding_C"/>
    <property type="match status" value="1"/>
</dbReference>
<dbReference type="CDD" id="cd04433">
    <property type="entry name" value="AFD_class_I"/>
    <property type="match status" value="1"/>
</dbReference>
<evidence type="ECO:0000259" key="1">
    <source>
        <dbReference type="Pfam" id="PF00501"/>
    </source>
</evidence>
<name>A0A931IK96_9NOCA</name>
<dbReference type="RefSeq" id="WP_196154094.1">
    <property type="nucleotide sequence ID" value="NZ_JADMLG010000030.1"/>
</dbReference>
<evidence type="ECO:0000313" key="4">
    <source>
        <dbReference type="Proteomes" id="UP000655751"/>
    </source>
</evidence>
<evidence type="ECO:0000313" key="3">
    <source>
        <dbReference type="EMBL" id="MBH0781815.1"/>
    </source>
</evidence>
<dbReference type="InterPro" id="IPR045851">
    <property type="entry name" value="AMP-bd_C_sf"/>
</dbReference>
<dbReference type="EMBL" id="JADMLG010000030">
    <property type="protein sequence ID" value="MBH0781815.1"/>
    <property type="molecule type" value="Genomic_DNA"/>
</dbReference>
<dbReference type="InterPro" id="IPR042099">
    <property type="entry name" value="ANL_N_sf"/>
</dbReference>
<dbReference type="Pfam" id="PF00501">
    <property type="entry name" value="AMP-binding"/>
    <property type="match status" value="1"/>
</dbReference>
<dbReference type="Gene3D" id="3.30.300.30">
    <property type="match status" value="1"/>
</dbReference>
<dbReference type="Proteomes" id="UP000655751">
    <property type="component" value="Unassembled WGS sequence"/>
</dbReference>
<dbReference type="AlphaFoldDB" id="A0A931IK96"/>
<dbReference type="Gene3D" id="3.40.50.12780">
    <property type="entry name" value="N-terminal domain of ligase-like"/>
    <property type="match status" value="1"/>
</dbReference>
<reference evidence="3" key="1">
    <citation type="submission" date="2020-11" db="EMBL/GenBank/DDBJ databases">
        <title>Nocardia NEAU-351.nov., a novel actinomycete isolated from the cow dung.</title>
        <authorList>
            <person name="Zhang X."/>
        </authorList>
    </citation>
    <scope>NUCLEOTIDE SEQUENCE</scope>
    <source>
        <strain evidence="3">NEAU-351</strain>
    </source>
</reference>
<dbReference type="SUPFAM" id="SSF56801">
    <property type="entry name" value="Acetyl-CoA synthetase-like"/>
    <property type="match status" value="1"/>
</dbReference>